<evidence type="ECO:0000313" key="1">
    <source>
        <dbReference type="EMBL" id="SFD72576.1"/>
    </source>
</evidence>
<sequence length="83" mass="9931">MPERQLFLFIKLKGRITWIIIPIYSIVIQIKGKYVEQPSQLPNKLVLSVLQEWTENGVHYIKGQANKKIYTFKEVEKDRWQEV</sequence>
<gene>
    <name evidence="1" type="ORF">SAMN05216378_1155</name>
</gene>
<protein>
    <submittedName>
        <fullName evidence="1">Uncharacterized protein</fullName>
    </submittedName>
</protein>
<evidence type="ECO:0000313" key="2">
    <source>
        <dbReference type="Proteomes" id="UP000198855"/>
    </source>
</evidence>
<dbReference type="AlphaFoldDB" id="A0A1I1UP54"/>
<proteinExistence type="predicted"/>
<dbReference type="Proteomes" id="UP000198855">
    <property type="component" value="Unassembled WGS sequence"/>
</dbReference>
<organism evidence="1 2">
    <name type="scientific">Paenibacillus catalpae</name>
    <dbReference type="NCBI Taxonomy" id="1045775"/>
    <lineage>
        <taxon>Bacteria</taxon>
        <taxon>Bacillati</taxon>
        <taxon>Bacillota</taxon>
        <taxon>Bacilli</taxon>
        <taxon>Bacillales</taxon>
        <taxon>Paenibacillaceae</taxon>
        <taxon>Paenibacillus</taxon>
    </lineage>
</organism>
<dbReference type="EMBL" id="FOMT01000001">
    <property type="protein sequence ID" value="SFD72576.1"/>
    <property type="molecule type" value="Genomic_DNA"/>
</dbReference>
<accession>A0A1I1UP54</accession>
<reference evidence="2" key="1">
    <citation type="submission" date="2016-10" db="EMBL/GenBank/DDBJ databases">
        <authorList>
            <person name="Varghese N."/>
            <person name="Submissions S."/>
        </authorList>
    </citation>
    <scope>NUCLEOTIDE SEQUENCE [LARGE SCALE GENOMIC DNA]</scope>
    <source>
        <strain evidence="2">CGMCC 1.10784</strain>
    </source>
</reference>
<keyword evidence="2" id="KW-1185">Reference proteome</keyword>
<name>A0A1I1UP54_9BACL</name>